<dbReference type="Proteomes" id="UP000348942">
    <property type="component" value="Chromosome 1"/>
</dbReference>
<evidence type="ECO:0008006" key="4">
    <source>
        <dbReference type="Google" id="ProtNLM"/>
    </source>
</evidence>
<feature type="chain" id="PRO_5024464184" description="Outer membrane protein beta-barrel domain-containing protein" evidence="1">
    <location>
        <begin position="20"/>
        <end position="185"/>
    </location>
</feature>
<name>A0A5Q0TEC9_9VIBR</name>
<evidence type="ECO:0000313" key="2">
    <source>
        <dbReference type="EMBL" id="QGA65081.1"/>
    </source>
</evidence>
<gene>
    <name evidence="2" type="ORF">GFB47_06405</name>
</gene>
<dbReference type="AlphaFoldDB" id="A0A5Q0TEC9"/>
<protein>
    <recommendedName>
        <fullName evidence="4">Outer membrane protein beta-barrel domain-containing protein</fullName>
    </recommendedName>
</protein>
<proteinExistence type="predicted"/>
<sequence length="185" mass="20539">MRKSLILTSLLLASTSSFAAGNSTNSANMSNFNYDYVDARVGIAPMTFGAGISKSIHPNAHAIFSIDSEFDNDYDMSAGLGFHAPVNNWADITGEMLFKMVDDRKKFDNDTGVEVNLGLRQWIGPQFELGGQVGYFKINNQSDTDDVYGTFYGRFHATELFSIGLEGKLNYIYGSQLMVTTRFKY</sequence>
<keyword evidence="1" id="KW-0732">Signal</keyword>
<keyword evidence="3" id="KW-1185">Reference proteome</keyword>
<reference evidence="2 3" key="1">
    <citation type="submission" date="2019-10" db="EMBL/GenBank/DDBJ databases">
        <title>Vibrio sp. nov., isolated from Coralline algae surface.</title>
        <authorList>
            <person name="Geng Y."/>
            <person name="Zhang X."/>
        </authorList>
    </citation>
    <scope>NUCLEOTIDE SEQUENCE [LARGE SCALE GENOMIC DNA]</scope>
    <source>
        <strain evidence="2 3">SM1977</strain>
    </source>
</reference>
<evidence type="ECO:0000256" key="1">
    <source>
        <dbReference type="SAM" id="SignalP"/>
    </source>
</evidence>
<accession>A0A5Q0TEC9</accession>
<evidence type="ECO:0000313" key="3">
    <source>
        <dbReference type="Proteomes" id="UP000348942"/>
    </source>
</evidence>
<dbReference type="RefSeq" id="WP_153447230.1">
    <property type="nucleotide sequence ID" value="NZ_CP045699.1"/>
</dbReference>
<dbReference type="EMBL" id="CP045699">
    <property type="protein sequence ID" value="QGA65081.1"/>
    <property type="molecule type" value="Genomic_DNA"/>
</dbReference>
<feature type="signal peptide" evidence="1">
    <location>
        <begin position="1"/>
        <end position="19"/>
    </location>
</feature>
<organism evidence="2 3">
    <name type="scientific">Vibrio algicola</name>
    <dbReference type="NCBI Taxonomy" id="2662262"/>
    <lineage>
        <taxon>Bacteria</taxon>
        <taxon>Pseudomonadati</taxon>
        <taxon>Pseudomonadota</taxon>
        <taxon>Gammaproteobacteria</taxon>
        <taxon>Vibrionales</taxon>
        <taxon>Vibrionaceae</taxon>
        <taxon>Vibrio</taxon>
    </lineage>
</organism>